<dbReference type="RefSeq" id="WP_265765767.1">
    <property type="nucleotide sequence ID" value="NZ_JAGGJA010000005.1"/>
</dbReference>
<dbReference type="EMBL" id="JAGGJA010000005">
    <property type="protein sequence ID" value="MCW9707015.1"/>
    <property type="molecule type" value="Genomic_DNA"/>
</dbReference>
<dbReference type="Proteomes" id="UP001207918">
    <property type="component" value="Unassembled WGS sequence"/>
</dbReference>
<organism evidence="2 3">
    <name type="scientific">Fodinibius salsisoli</name>
    <dbReference type="NCBI Taxonomy" id="2820877"/>
    <lineage>
        <taxon>Bacteria</taxon>
        <taxon>Pseudomonadati</taxon>
        <taxon>Balneolota</taxon>
        <taxon>Balneolia</taxon>
        <taxon>Balneolales</taxon>
        <taxon>Balneolaceae</taxon>
        <taxon>Fodinibius</taxon>
    </lineage>
</organism>
<proteinExistence type="predicted"/>
<accession>A0ABT3PM43</accession>
<evidence type="ECO:0000313" key="2">
    <source>
        <dbReference type="EMBL" id="MCW9707015.1"/>
    </source>
</evidence>
<evidence type="ECO:0000313" key="3">
    <source>
        <dbReference type="Proteomes" id="UP001207918"/>
    </source>
</evidence>
<gene>
    <name evidence="2" type="ORF">J6I44_09115</name>
</gene>
<sequence length="157" mass="18003">MNKLLAGTLFLCFMAMSSLSGFAQEMETPKAKKMEGHTWHQVVMVKFKPGSMDEAKSLIHDHFMKAGMSSETEGPQMMQFKSGEWDMMFIWKMDNISDMDWEVTPDDEKWWAEMAKQEGGMDKAMAVMKKYLDLVHNSTSYLAVSEAMPMEQMSSNE</sequence>
<keyword evidence="1" id="KW-0732">Signal</keyword>
<feature type="chain" id="PRO_5047255074" description="NIPSNAP protein" evidence="1">
    <location>
        <begin position="24"/>
        <end position="157"/>
    </location>
</feature>
<protein>
    <recommendedName>
        <fullName evidence="4">NIPSNAP protein</fullName>
    </recommendedName>
</protein>
<comment type="caution">
    <text evidence="2">The sequence shown here is derived from an EMBL/GenBank/DDBJ whole genome shotgun (WGS) entry which is preliminary data.</text>
</comment>
<reference evidence="2 3" key="1">
    <citation type="submission" date="2021-03" db="EMBL/GenBank/DDBJ databases">
        <title>Aliifodinibius sp. nov., a new bacterium isolated from saline soil.</title>
        <authorList>
            <person name="Galisteo C."/>
            <person name="De La Haba R."/>
            <person name="Sanchez-Porro C."/>
            <person name="Ventosa A."/>
        </authorList>
    </citation>
    <scope>NUCLEOTIDE SEQUENCE [LARGE SCALE GENOMIC DNA]</scope>
    <source>
        <strain evidence="2 3">1BSP15-2V2</strain>
    </source>
</reference>
<feature type="signal peptide" evidence="1">
    <location>
        <begin position="1"/>
        <end position="23"/>
    </location>
</feature>
<keyword evidence="3" id="KW-1185">Reference proteome</keyword>
<name>A0ABT3PM43_9BACT</name>
<evidence type="ECO:0000256" key="1">
    <source>
        <dbReference type="SAM" id="SignalP"/>
    </source>
</evidence>
<evidence type="ECO:0008006" key="4">
    <source>
        <dbReference type="Google" id="ProtNLM"/>
    </source>
</evidence>